<protein>
    <recommendedName>
        <fullName evidence="2">J domain-containing protein</fullName>
    </recommendedName>
</protein>
<name>A0A9Q1KP00_9CARY</name>
<sequence>MQSLPRWRSVLILRNSVNFSSTQFAFVHSTPIWNEKWKKKWNSVSSLLLHSLSRFIFSSCCSCFSCILVQFAFQDFKRGQHPSKNYARYVIREKRADAKRALRSLLFNCESIGDAFENEERASGWDTNTGSNSNNSTKKGRSKSDSRRAQKIHNHRMRRKITKLGSDKADICLGKLRKGLLSEDEDDYPETLFHATFGNKWYTWSFNPWTRSSQSSTTGFKWRETFHHTNDKQEEQEETDETHCEYEIFNFGSHSDRAILGLPLKGPLKKEDVKNAFHLSALKWHPDKHQGPSQAAAEEKFKECVNAYKSLCSALTAA</sequence>
<dbReference type="PANTHER" id="PTHR45376:SF5">
    <property type="entry name" value="CHAPERONE DNAJ-DOMAIN SUPERFAMILY PROTEIN"/>
    <property type="match status" value="1"/>
</dbReference>
<gene>
    <name evidence="3" type="ORF">Cgig2_033618</name>
</gene>
<feature type="domain" description="J" evidence="2">
    <location>
        <begin position="255"/>
        <end position="316"/>
    </location>
</feature>
<dbReference type="PANTHER" id="PTHR45376">
    <property type="entry name" value="CHAPERONE DNAJ-DOMAIN SUPERFAMILY PROTEIN-RELATED"/>
    <property type="match status" value="1"/>
</dbReference>
<proteinExistence type="predicted"/>
<dbReference type="EMBL" id="JAKOGI010000043">
    <property type="protein sequence ID" value="KAJ8447049.1"/>
    <property type="molecule type" value="Genomic_DNA"/>
</dbReference>
<evidence type="ECO:0000256" key="1">
    <source>
        <dbReference type="SAM" id="MobiDB-lite"/>
    </source>
</evidence>
<dbReference type="SUPFAM" id="SSF46565">
    <property type="entry name" value="Chaperone J-domain"/>
    <property type="match status" value="1"/>
</dbReference>
<evidence type="ECO:0000313" key="4">
    <source>
        <dbReference type="Proteomes" id="UP001153076"/>
    </source>
</evidence>
<dbReference type="InterPro" id="IPR001623">
    <property type="entry name" value="DnaJ_domain"/>
</dbReference>
<organism evidence="3 4">
    <name type="scientific">Carnegiea gigantea</name>
    <dbReference type="NCBI Taxonomy" id="171969"/>
    <lineage>
        <taxon>Eukaryota</taxon>
        <taxon>Viridiplantae</taxon>
        <taxon>Streptophyta</taxon>
        <taxon>Embryophyta</taxon>
        <taxon>Tracheophyta</taxon>
        <taxon>Spermatophyta</taxon>
        <taxon>Magnoliopsida</taxon>
        <taxon>eudicotyledons</taxon>
        <taxon>Gunneridae</taxon>
        <taxon>Pentapetalae</taxon>
        <taxon>Caryophyllales</taxon>
        <taxon>Cactineae</taxon>
        <taxon>Cactaceae</taxon>
        <taxon>Cactoideae</taxon>
        <taxon>Echinocereeae</taxon>
        <taxon>Carnegiea</taxon>
    </lineage>
</organism>
<dbReference type="Proteomes" id="UP001153076">
    <property type="component" value="Unassembled WGS sequence"/>
</dbReference>
<dbReference type="Pfam" id="PF00226">
    <property type="entry name" value="DnaJ"/>
    <property type="match status" value="1"/>
</dbReference>
<evidence type="ECO:0000313" key="3">
    <source>
        <dbReference type="EMBL" id="KAJ8447049.1"/>
    </source>
</evidence>
<feature type="region of interest" description="Disordered" evidence="1">
    <location>
        <begin position="122"/>
        <end position="157"/>
    </location>
</feature>
<keyword evidence="4" id="KW-1185">Reference proteome</keyword>
<dbReference type="Gene3D" id="1.10.287.110">
    <property type="entry name" value="DnaJ domain"/>
    <property type="match status" value="1"/>
</dbReference>
<evidence type="ECO:0000259" key="2">
    <source>
        <dbReference type="PROSITE" id="PS50076"/>
    </source>
</evidence>
<feature type="compositionally biased region" description="Low complexity" evidence="1">
    <location>
        <begin position="124"/>
        <end position="137"/>
    </location>
</feature>
<dbReference type="OrthoDB" id="10250354at2759"/>
<comment type="caution">
    <text evidence="3">The sequence shown here is derived from an EMBL/GenBank/DDBJ whole genome shotgun (WGS) entry which is preliminary data.</text>
</comment>
<reference evidence="3" key="1">
    <citation type="submission" date="2022-04" db="EMBL/GenBank/DDBJ databases">
        <title>Carnegiea gigantea Genome sequencing and assembly v2.</title>
        <authorList>
            <person name="Copetti D."/>
            <person name="Sanderson M.J."/>
            <person name="Burquez A."/>
            <person name="Wojciechowski M.F."/>
        </authorList>
    </citation>
    <scope>NUCLEOTIDE SEQUENCE</scope>
    <source>
        <strain evidence="3">SGP5-SGP5p</strain>
        <tissue evidence="3">Aerial part</tissue>
    </source>
</reference>
<dbReference type="SMART" id="SM00271">
    <property type="entry name" value="DnaJ"/>
    <property type="match status" value="1"/>
</dbReference>
<accession>A0A9Q1KP00</accession>
<dbReference type="PROSITE" id="PS50076">
    <property type="entry name" value="DNAJ_2"/>
    <property type="match status" value="1"/>
</dbReference>
<dbReference type="CDD" id="cd06257">
    <property type="entry name" value="DnaJ"/>
    <property type="match status" value="1"/>
</dbReference>
<dbReference type="AlphaFoldDB" id="A0A9Q1KP00"/>
<dbReference type="InterPro" id="IPR036869">
    <property type="entry name" value="J_dom_sf"/>
</dbReference>